<sequence length="316" mass="34626">MGPGQGARLLALILGWSVSQEDRGAAAPIIFEWLRARGPPSVLGDVLLYSPRGPGMTGLCPVCLGLRSRADGQRESRRRVICLPRNCWRVWRPFDFLALLGTGLSRSGVLRIPFWWSFTVWNLSGRPVALPVWSSMGRHRRTEASQGNTMEQYTTPVALPQRTARSEVSGDVVDTPLSAGEPSQAERLVAIQGYLVALEGKIDTVAVEVNLLRADLRKVSDKVKAAEGSIAELQSVVGTLWTQMAQATSTVGRLGAQLEDEEGSEVDVEGRYVLVEAMLDGLPIVILNVYAPKTDDSSFYSRIPEILWDNMDKPLV</sequence>
<feature type="chain" id="PRO_5043720262" evidence="1">
    <location>
        <begin position="27"/>
        <end position="316"/>
    </location>
</feature>
<dbReference type="Proteomes" id="UP001066276">
    <property type="component" value="Chromosome 9"/>
</dbReference>
<comment type="caution">
    <text evidence="2">The sequence shown here is derived from an EMBL/GenBank/DDBJ whole genome shotgun (WGS) entry which is preliminary data.</text>
</comment>
<protein>
    <submittedName>
        <fullName evidence="2">Uncharacterized protein</fullName>
    </submittedName>
</protein>
<keyword evidence="1" id="KW-0732">Signal</keyword>
<accession>A0AAV7MNW3</accession>
<evidence type="ECO:0000256" key="1">
    <source>
        <dbReference type="SAM" id="SignalP"/>
    </source>
</evidence>
<gene>
    <name evidence="2" type="ORF">NDU88_002857</name>
</gene>
<keyword evidence="3" id="KW-1185">Reference proteome</keyword>
<name>A0AAV7MNW3_PLEWA</name>
<evidence type="ECO:0000313" key="2">
    <source>
        <dbReference type="EMBL" id="KAJ1105451.1"/>
    </source>
</evidence>
<dbReference type="EMBL" id="JANPWB010000013">
    <property type="protein sequence ID" value="KAJ1105451.1"/>
    <property type="molecule type" value="Genomic_DNA"/>
</dbReference>
<organism evidence="2 3">
    <name type="scientific">Pleurodeles waltl</name>
    <name type="common">Iberian ribbed newt</name>
    <dbReference type="NCBI Taxonomy" id="8319"/>
    <lineage>
        <taxon>Eukaryota</taxon>
        <taxon>Metazoa</taxon>
        <taxon>Chordata</taxon>
        <taxon>Craniata</taxon>
        <taxon>Vertebrata</taxon>
        <taxon>Euteleostomi</taxon>
        <taxon>Amphibia</taxon>
        <taxon>Batrachia</taxon>
        <taxon>Caudata</taxon>
        <taxon>Salamandroidea</taxon>
        <taxon>Salamandridae</taxon>
        <taxon>Pleurodelinae</taxon>
        <taxon>Pleurodeles</taxon>
    </lineage>
</organism>
<dbReference type="Gene3D" id="1.20.5.340">
    <property type="match status" value="1"/>
</dbReference>
<dbReference type="AlphaFoldDB" id="A0AAV7MNW3"/>
<reference evidence="2" key="1">
    <citation type="journal article" date="2022" name="bioRxiv">
        <title>Sequencing and chromosome-scale assembly of the giantPleurodeles waltlgenome.</title>
        <authorList>
            <person name="Brown T."/>
            <person name="Elewa A."/>
            <person name="Iarovenko S."/>
            <person name="Subramanian E."/>
            <person name="Araus A.J."/>
            <person name="Petzold A."/>
            <person name="Susuki M."/>
            <person name="Suzuki K.-i.T."/>
            <person name="Hayashi T."/>
            <person name="Toyoda A."/>
            <person name="Oliveira C."/>
            <person name="Osipova E."/>
            <person name="Leigh N.D."/>
            <person name="Simon A."/>
            <person name="Yun M.H."/>
        </authorList>
    </citation>
    <scope>NUCLEOTIDE SEQUENCE</scope>
    <source>
        <strain evidence="2">20211129_DDA</strain>
        <tissue evidence="2">Liver</tissue>
    </source>
</reference>
<feature type="signal peptide" evidence="1">
    <location>
        <begin position="1"/>
        <end position="26"/>
    </location>
</feature>
<proteinExistence type="predicted"/>
<evidence type="ECO:0000313" key="3">
    <source>
        <dbReference type="Proteomes" id="UP001066276"/>
    </source>
</evidence>